<keyword evidence="2" id="KW-0238">DNA-binding</keyword>
<dbReference type="SUPFAM" id="SSF52317">
    <property type="entry name" value="Class I glutamine amidotransferase-like"/>
    <property type="match status" value="1"/>
</dbReference>
<dbReference type="PANTHER" id="PTHR43130:SF3">
    <property type="entry name" value="HTH-TYPE TRANSCRIPTIONAL REGULATOR RV1931C"/>
    <property type="match status" value="1"/>
</dbReference>
<dbReference type="CDD" id="cd03138">
    <property type="entry name" value="GATase1_AraC_2"/>
    <property type="match status" value="1"/>
</dbReference>
<dbReference type="InterPro" id="IPR009057">
    <property type="entry name" value="Homeodomain-like_sf"/>
</dbReference>
<dbReference type="Gene3D" id="1.10.10.60">
    <property type="entry name" value="Homeodomain-like"/>
    <property type="match status" value="1"/>
</dbReference>
<organism evidence="5 6">
    <name type="scientific">Marinobacter xestospongiae</name>
    <dbReference type="NCBI Taxonomy" id="994319"/>
    <lineage>
        <taxon>Bacteria</taxon>
        <taxon>Pseudomonadati</taxon>
        <taxon>Pseudomonadota</taxon>
        <taxon>Gammaproteobacteria</taxon>
        <taxon>Pseudomonadales</taxon>
        <taxon>Marinobacteraceae</taxon>
        <taxon>Marinobacter</taxon>
    </lineage>
</organism>
<evidence type="ECO:0000256" key="3">
    <source>
        <dbReference type="ARBA" id="ARBA00023163"/>
    </source>
</evidence>
<evidence type="ECO:0000259" key="4">
    <source>
        <dbReference type="PROSITE" id="PS01124"/>
    </source>
</evidence>
<evidence type="ECO:0000313" key="5">
    <source>
        <dbReference type="EMBL" id="MDV2080968.1"/>
    </source>
</evidence>
<evidence type="ECO:0000256" key="2">
    <source>
        <dbReference type="ARBA" id="ARBA00023125"/>
    </source>
</evidence>
<evidence type="ECO:0000313" key="6">
    <source>
        <dbReference type="Proteomes" id="UP001269819"/>
    </source>
</evidence>
<dbReference type="Pfam" id="PF01965">
    <property type="entry name" value="DJ-1_PfpI"/>
    <property type="match status" value="1"/>
</dbReference>
<comment type="caution">
    <text evidence="5">The sequence shown here is derived from an EMBL/GenBank/DDBJ whole genome shotgun (WGS) entry which is preliminary data.</text>
</comment>
<sequence>MTKPAIHIGIAHYPGALLSAVQGLAEQFFLANRICRERGMGEIFQTIVFDSRQLGSDEDGRGEEDSGEGRLPDTLQVVILPPCLEDDAYLEPPPALLDWITRQHRGGAIVCSVCAGAFVLAQTGLLNGRRVTTHWALADAFAARFPQVRVDSGKLLINDTDIITAGGLMSWVDLGLELVAQFTDSQVMRQLGKYLIVDTGAREQSYYRSFTPKLDHGDEVIVGVQHQLQREFSQPLKVRDLAMQVHLTERTFLRRFVSATGLKPTHYIQRLRIQKACELIETSALAFERVAENVGYEDLSAFRKTFVRITGQTPREFKKRFVGIGPGQRNGTVTAEDGA</sequence>
<reference evidence="5 6" key="1">
    <citation type="submission" date="2023-10" db="EMBL/GenBank/DDBJ databases">
        <title>Characteristics and mechanism of a salt-tolerant marine origin heterotrophic nitrifying- aerobic denitrifying bacteria Marinobacter xestospongiae HN1.</title>
        <authorList>
            <person name="Qi R."/>
        </authorList>
    </citation>
    <scope>NUCLEOTIDE SEQUENCE [LARGE SCALE GENOMIC DNA]</scope>
    <source>
        <strain evidence="5 6">HN1</strain>
    </source>
</reference>
<name>A0ABU3W345_9GAMM</name>
<dbReference type="InterPro" id="IPR052158">
    <property type="entry name" value="INH-QAR"/>
</dbReference>
<dbReference type="PANTHER" id="PTHR43130">
    <property type="entry name" value="ARAC-FAMILY TRANSCRIPTIONAL REGULATOR"/>
    <property type="match status" value="1"/>
</dbReference>
<dbReference type="PROSITE" id="PS00041">
    <property type="entry name" value="HTH_ARAC_FAMILY_1"/>
    <property type="match status" value="1"/>
</dbReference>
<accession>A0ABU3W345</accession>
<proteinExistence type="predicted"/>
<dbReference type="RefSeq" id="WP_316975296.1">
    <property type="nucleotide sequence ID" value="NZ_JAWIIJ010000023.1"/>
</dbReference>
<keyword evidence="1" id="KW-0805">Transcription regulation</keyword>
<dbReference type="InterPro" id="IPR018062">
    <property type="entry name" value="HTH_AraC-typ_CS"/>
</dbReference>
<dbReference type="InterPro" id="IPR002818">
    <property type="entry name" value="DJ-1/PfpI"/>
</dbReference>
<dbReference type="InterPro" id="IPR029062">
    <property type="entry name" value="Class_I_gatase-like"/>
</dbReference>
<feature type="domain" description="HTH araC/xylS-type" evidence="4">
    <location>
        <begin position="218"/>
        <end position="320"/>
    </location>
</feature>
<keyword evidence="6" id="KW-1185">Reference proteome</keyword>
<keyword evidence="3" id="KW-0804">Transcription</keyword>
<dbReference type="EMBL" id="JAWIIJ010000023">
    <property type="protein sequence ID" value="MDV2080968.1"/>
    <property type="molecule type" value="Genomic_DNA"/>
</dbReference>
<evidence type="ECO:0000256" key="1">
    <source>
        <dbReference type="ARBA" id="ARBA00023015"/>
    </source>
</evidence>
<dbReference type="Proteomes" id="UP001269819">
    <property type="component" value="Unassembled WGS sequence"/>
</dbReference>
<dbReference type="SMART" id="SM00342">
    <property type="entry name" value="HTH_ARAC"/>
    <property type="match status" value="1"/>
</dbReference>
<dbReference type="Gene3D" id="3.40.50.880">
    <property type="match status" value="1"/>
</dbReference>
<gene>
    <name evidence="5" type="ORF">RYS15_19945</name>
</gene>
<dbReference type="Pfam" id="PF12833">
    <property type="entry name" value="HTH_18"/>
    <property type="match status" value="1"/>
</dbReference>
<dbReference type="SUPFAM" id="SSF46689">
    <property type="entry name" value="Homeodomain-like"/>
    <property type="match status" value="2"/>
</dbReference>
<dbReference type="PROSITE" id="PS01124">
    <property type="entry name" value="HTH_ARAC_FAMILY_2"/>
    <property type="match status" value="1"/>
</dbReference>
<dbReference type="InterPro" id="IPR018060">
    <property type="entry name" value="HTH_AraC"/>
</dbReference>
<protein>
    <submittedName>
        <fullName evidence="5">Helix-turn-helix domain-containing protein</fullName>
    </submittedName>
</protein>